<evidence type="ECO:0000259" key="9">
    <source>
        <dbReference type="PROSITE" id="PS00624"/>
    </source>
</evidence>
<dbReference type="GO" id="GO:0016614">
    <property type="term" value="F:oxidoreductase activity, acting on CH-OH group of donors"/>
    <property type="evidence" value="ECO:0007669"/>
    <property type="project" value="InterPro"/>
</dbReference>
<accession>A0A0X1SZD3</accession>
<dbReference type="Gene3D" id="3.30.560.10">
    <property type="entry name" value="Glucose Oxidase, domain 3"/>
    <property type="match status" value="1"/>
</dbReference>
<dbReference type="AlphaFoldDB" id="A0A0X1SZD3"/>
<feature type="binding site" evidence="6">
    <location>
        <position position="221"/>
    </location>
    <ligand>
        <name>FAD</name>
        <dbReference type="ChEBI" id="CHEBI:57692"/>
    </ligand>
</feature>
<dbReference type="RefSeq" id="WP_051000615.1">
    <property type="nucleotide sequence ID" value="NZ_CP014135.1"/>
</dbReference>
<comment type="cofactor">
    <cofactor evidence="1 6">
        <name>FAD</name>
        <dbReference type="ChEBI" id="CHEBI:57692"/>
    </cofactor>
</comment>
<dbReference type="PIRSF" id="PIRSF000137">
    <property type="entry name" value="Alcohol_oxidase"/>
    <property type="match status" value="1"/>
</dbReference>
<evidence type="ECO:0000256" key="7">
    <source>
        <dbReference type="RuleBase" id="RU003968"/>
    </source>
</evidence>
<dbReference type="PROSITE" id="PS00623">
    <property type="entry name" value="GMC_OXRED_1"/>
    <property type="match status" value="1"/>
</dbReference>
<evidence type="ECO:0000259" key="8">
    <source>
        <dbReference type="PROSITE" id="PS00623"/>
    </source>
</evidence>
<dbReference type="InterPro" id="IPR000172">
    <property type="entry name" value="GMC_OxRdtase_N"/>
</dbReference>
<evidence type="ECO:0000313" key="11">
    <source>
        <dbReference type="Proteomes" id="UP000063229"/>
    </source>
</evidence>
<dbReference type="PROSITE" id="PS00624">
    <property type="entry name" value="GMC_OXRED_2"/>
    <property type="match status" value="1"/>
</dbReference>
<dbReference type="PROSITE" id="PS51257">
    <property type="entry name" value="PROKAR_LIPOPROTEIN"/>
    <property type="match status" value="1"/>
</dbReference>
<protein>
    <submittedName>
        <fullName evidence="10">Glucose-methanol-choline oxidoreductase</fullName>
    </submittedName>
</protein>
<dbReference type="Proteomes" id="UP000063229">
    <property type="component" value="Chromosome"/>
</dbReference>
<dbReference type="EMBL" id="CP014135">
    <property type="protein sequence ID" value="AMB85174.1"/>
    <property type="molecule type" value="Genomic_DNA"/>
</dbReference>
<comment type="similarity">
    <text evidence="2 7">Belongs to the GMC oxidoreductase family.</text>
</comment>
<dbReference type="PANTHER" id="PTHR11552:SF147">
    <property type="entry name" value="CHOLINE DEHYDROGENASE, MITOCHONDRIAL"/>
    <property type="match status" value="1"/>
</dbReference>
<dbReference type="SUPFAM" id="SSF51905">
    <property type="entry name" value="FAD/NAD(P)-binding domain"/>
    <property type="match status" value="1"/>
</dbReference>
<evidence type="ECO:0000256" key="6">
    <source>
        <dbReference type="PIRSR" id="PIRSR000137-2"/>
    </source>
</evidence>
<dbReference type="Pfam" id="PF00732">
    <property type="entry name" value="GMC_oxred_N"/>
    <property type="match status" value="1"/>
</dbReference>
<evidence type="ECO:0000256" key="3">
    <source>
        <dbReference type="ARBA" id="ARBA00022630"/>
    </source>
</evidence>
<dbReference type="KEGG" id="pagb:AWM79_07565"/>
<dbReference type="Pfam" id="PF05199">
    <property type="entry name" value="GMC_oxred_C"/>
    <property type="match status" value="1"/>
</dbReference>
<sequence length="552" mass="60037">MKDRFDYIVIGAGSSGCVTANRLVLEHDARVLLLEAGPSDNNSLIKIPAASFKMLSGSSPFVKRIASTPQASLGGRIVEIPQGNVVGGGSSVNIMLYARGSRLDYERWDQATDGAGWGWDDMVPYFRRQESNQRFENEAHGGDGPLKVSDAPYLIEADTLFLRTMQNLGVPFTADFNAGNLHGVGLTQSTIYKGKRCSAADAFLLPIIDDPRLTLVTSARVNRILFEGKRAVGVQYVVNGVTHERTTTGEVILTAGALVTPQLLMLSGIGPREHLEQHGIKPLVDLPGVGQNLQDHHVAILSATTKRPIGYFGEDRGVKALKNAIQYFAFKNSGPIGSTGSESMAFVNLDDPEADPDIQIYCVGVMYPSIKREPTDAVTLLANLVKPLSRGQVRLRSADPADHPEMNLGWLSNPEDSRRLLQALKYLRKITATEPFASTIDEVFSPSANLQSDEELMDYIHQTTESNYHPVGTCKMGLEDDPMSVVNADLKVIGVQNLRVFDCSMMPVIISANTNATAMAVADKGVDHMMGTRGRRVQEHSAHSKASEYVKG</sequence>
<dbReference type="OrthoDB" id="9785276at2"/>
<dbReference type="InterPro" id="IPR012132">
    <property type="entry name" value="GMC_OxRdtase"/>
</dbReference>
<dbReference type="STRING" id="46677.AWM79_07565"/>
<evidence type="ECO:0000313" key="10">
    <source>
        <dbReference type="EMBL" id="AMB85174.1"/>
    </source>
</evidence>
<dbReference type="InterPro" id="IPR036188">
    <property type="entry name" value="FAD/NAD-bd_sf"/>
</dbReference>
<name>A0A0X1SZD3_PSEAA</name>
<keyword evidence="3 7" id="KW-0285">Flavoprotein</keyword>
<keyword evidence="5" id="KW-0560">Oxidoreductase</keyword>
<feature type="domain" description="Glucose-methanol-choline oxidoreductase N-terminal" evidence="9">
    <location>
        <begin position="256"/>
        <end position="270"/>
    </location>
</feature>
<dbReference type="PANTHER" id="PTHR11552">
    <property type="entry name" value="GLUCOSE-METHANOL-CHOLINE GMC OXIDOREDUCTASE"/>
    <property type="match status" value="1"/>
</dbReference>
<keyword evidence="11" id="KW-1185">Reference proteome</keyword>
<dbReference type="GO" id="GO:0050660">
    <property type="term" value="F:flavin adenine dinucleotide binding"/>
    <property type="evidence" value="ECO:0007669"/>
    <property type="project" value="InterPro"/>
</dbReference>
<dbReference type="Gene3D" id="3.50.50.60">
    <property type="entry name" value="FAD/NAD(P)-binding domain"/>
    <property type="match status" value="1"/>
</dbReference>
<reference evidence="10 11" key="1">
    <citation type="submission" date="2016-01" db="EMBL/GenBank/DDBJ databases">
        <authorList>
            <person name="McClelland M."/>
            <person name="Jain A."/>
            <person name="Saraogi P."/>
            <person name="Mendelson R."/>
            <person name="Westerman R."/>
            <person name="SanMiguel P."/>
            <person name="Csonka L."/>
        </authorList>
    </citation>
    <scope>NUCLEOTIDE SEQUENCE [LARGE SCALE GENOMIC DNA]</scope>
    <source>
        <strain evidence="10 11">NCPPB 2472</strain>
    </source>
</reference>
<evidence type="ECO:0000256" key="2">
    <source>
        <dbReference type="ARBA" id="ARBA00010790"/>
    </source>
</evidence>
<proteinExistence type="inferred from homology"/>
<dbReference type="SUPFAM" id="SSF54373">
    <property type="entry name" value="FAD-linked reductases, C-terminal domain"/>
    <property type="match status" value="1"/>
</dbReference>
<gene>
    <name evidence="10" type="ORF">AWM79_07565</name>
</gene>
<feature type="binding site" evidence="6">
    <location>
        <position position="85"/>
    </location>
    <ligand>
        <name>FAD</name>
        <dbReference type="ChEBI" id="CHEBI:57692"/>
    </ligand>
</feature>
<keyword evidence="4 6" id="KW-0274">FAD</keyword>
<organism evidence="10 11">
    <name type="scientific">Pseudomonas agarici</name>
    <dbReference type="NCBI Taxonomy" id="46677"/>
    <lineage>
        <taxon>Bacteria</taxon>
        <taxon>Pseudomonadati</taxon>
        <taxon>Pseudomonadota</taxon>
        <taxon>Gammaproteobacteria</taxon>
        <taxon>Pseudomonadales</taxon>
        <taxon>Pseudomonadaceae</taxon>
        <taxon>Pseudomonas</taxon>
    </lineage>
</organism>
<feature type="domain" description="Glucose-methanol-choline oxidoreductase N-terminal" evidence="8">
    <location>
        <begin position="83"/>
        <end position="106"/>
    </location>
</feature>
<evidence type="ECO:0000256" key="5">
    <source>
        <dbReference type="ARBA" id="ARBA00023002"/>
    </source>
</evidence>
<evidence type="ECO:0000256" key="1">
    <source>
        <dbReference type="ARBA" id="ARBA00001974"/>
    </source>
</evidence>
<dbReference type="InterPro" id="IPR007867">
    <property type="entry name" value="GMC_OxRtase_C"/>
</dbReference>
<evidence type="ECO:0000256" key="4">
    <source>
        <dbReference type="ARBA" id="ARBA00022827"/>
    </source>
</evidence>